<feature type="compositionally biased region" description="Low complexity" evidence="1">
    <location>
        <begin position="336"/>
        <end position="362"/>
    </location>
</feature>
<feature type="region of interest" description="Disordered" evidence="1">
    <location>
        <begin position="1"/>
        <end position="55"/>
    </location>
</feature>
<feature type="compositionally biased region" description="Basic residues" evidence="1">
    <location>
        <begin position="989"/>
        <end position="1000"/>
    </location>
</feature>
<protein>
    <submittedName>
        <fullName evidence="2">Uncharacterized protein</fullName>
    </submittedName>
</protein>
<accession>A0AAJ0GUY4</accession>
<comment type="caution">
    <text evidence="2">The sequence shown here is derived from an EMBL/GenBank/DDBJ whole genome shotgun (WGS) entry which is preliminary data.</text>
</comment>
<proteinExistence type="predicted"/>
<reference evidence="2" key="2">
    <citation type="submission" date="2023-06" db="EMBL/GenBank/DDBJ databases">
        <authorList>
            <consortium name="Lawrence Berkeley National Laboratory"/>
            <person name="Mondo S.J."/>
            <person name="Hensen N."/>
            <person name="Bonometti L."/>
            <person name="Westerberg I."/>
            <person name="Brannstrom I.O."/>
            <person name="Guillou S."/>
            <person name="Cros-Aarteil S."/>
            <person name="Calhoun S."/>
            <person name="Haridas S."/>
            <person name="Kuo A."/>
            <person name="Pangilinan J."/>
            <person name="Riley R."/>
            <person name="Labutti K."/>
            <person name="Andreopoulos B."/>
            <person name="Lipzen A."/>
            <person name="Chen C."/>
            <person name="Yanf M."/>
            <person name="Daum C."/>
            <person name="Ng V."/>
            <person name="Clum A."/>
            <person name="Steindorff A."/>
            <person name="Ohm R."/>
            <person name="Martin F."/>
            <person name="Silar P."/>
            <person name="Natvig D."/>
            <person name="Lalanne C."/>
            <person name="Gautier V."/>
            <person name="Ament-Velasquez S.L."/>
            <person name="Kruys A."/>
            <person name="Hutchinson M.I."/>
            <person name="Powell A.J."/>
            <person name="Barry K."/>
            <person name="Miller A.N."/>
            <person name="Grigoriev I.V."/>
            <person name="Debuchy R."/>
            <person name="Gladieux P."/>
            <person name="Thoren M.H."/>
            <person name="Johannesson H."/>
        </authorList>
    </citation>
    <scope>NUCLEOTIDE SEQUENCE</scope>
    <source>
        <strain evidence="2">CBS 333.67</strain>
    </source>
</reference>
<keyword evidence="3" id="KW-1185">Reference proteome</keyword>
<name>A0AAJ0GUY4_9PEZI</name>
<dbReference type="RefSeq" id="XP_062722329.1">
    <property type="nucleotide sequence ID" value="XM_062861918.1"/>
</dbReference>
<evidence type="ECO:0000256" key="1">
    <source>
        <dbReference type="SAM" id="MobiDB-lite"/>
    </source>
</evidence>
<evidence type="ECO:0000313" key="2">
    <source>
        <dbReference type="EMBL" id="KAK3306549.1"/>
    </source>
</evidence>
<dbReference type="EMBL" id="JAUDZG010000003">
    <property type="protein sequence ID" value="KAK3306549.1"/>
    <property type="molecule type" value="Genomic_DNA"/>
</dbReference>
<feature type="region of interest" description="Disordered" evidence="1">
    <location>
        <begin position="866"/>
        <end position="908"/>
    </location>
</feature>
<feature type="region of interest" description="Disordered" evidence="1">
    <location>
        <begin position="979"/>
        <end position="1000"/>
    </location>
</feature>
<dbReference type="Proteomes" id="UP001273166">
    <property type="component" value="Unassembled WGS sequence"/>
</dbReference>
<reference evidence="2" key="1">
    <citation type="journal article" date="2023" name="Mol. Phylogenet. Evol.">
        <title>Genome-scale phylogeny and comparative genomics of the fungal order Sordariales.</title>
        <authorList>
            <person name="Hensen N."/>
            <person name="Bonometti L."/>
            <person name="Westerberg I."/>
            <person name="Brannstrom I.O."/>
            <person name="Guillou S."/>
            <person name="Cros-Aarteil S."/>
            <person name="Calhoun S."/>
            <person name="Haridas S."/>
            <person name="Kuo A."/>
            <person name="Mondo S."/>
            <person name="Pangilinan J."/>
            <person name="Riley R."/>
            <person name="LaButti K."/>
            <person name="Andreopoulos B."/>
            <person name="Lipzen A."/>
            <person name="Chen C."/>
            <person name="Yan M."/>
            <person name="Daum C."/>
            <person name="Ng V."/>
            <person name="Clum A."/>
            <person name="Steindorff A."/>
            <person name="Ohm R.A."/>
            <person name="Martin F."/>
            <person name="Silar P."/>
            <person name="Natvig D.O."/>
            <person name="Lalanne C."/>
            <person name="Gautier V."/>
            <person name="Ament-Velasquez S.L."/>
            <person name="Kruys A."/>
            <person name="Hutchinson M.I."/>
            <person name="Powell A.J."/>
            <person name="Barry K."/>
            <person name="Miller A.N."/>
            <person name="Grigoriev I.V."/>
            <person name="Debuchy R."/>
            <person name="Gladieux P."/>
            <person name="Hiltunen Thoren M."/>
            <person name="Johannesson H."/>
        </authorList>
    </citation>
    <scope>NUCLEOTIDE SEQUENCE</scope>
    <source>
        <strain evidence="2">CBS 333.67</strain>
    </source>
</reference>
<sequence length="1000" mass="109350">MDSKQHFASLMEDYSSRPGTASLRSLSPFRSGRRSSWARSGDGGSTCVGPSQAGPELDLNQDQGVLSCVTKETSQEDCARHRFIVWAAVKRNSSVRMTAQERLECPLLRCTQRFPDHEAMLKHLAGCRYLAFGEYWCYDHMRVERFDDLKCKRCLGHPSKRRKMLYMAKNFFHSLGHKSKKAQTGMADDESILQPPPSYDSLNIPSLDGRASELPSTEILEIDSMEVHLFEPTPVPTPVPASVPAPSDVIDPQALLMPVMPALPTVPELDSTTPSKNAFMQWQPAPTVTQSSFPSMAPGDGLVRFPAVKPALQVTTAGLQGRRQSPRPVARPAPAGPRGKGLSPSSSVRSTASTDSDASIASKGSSMISPVSNWSGAWSMGSGLNTSMTSPVDGIVADDMFADALNSHSNDACPDFLHDFFSELPADMPILDNACDMASDALLGFDAPLPTNLSYTPDIILTDVVAESVGIQAPESEPEPEPEREVEQTNVCCSETKALVSSAWDALQEHMVSSKMKIQDDKENQLANQLGSMSVRTVAVTGLRTLRALINGQRPSSASDALCLVHLVYTFSLVLHEQGTLDRFTPLFLQSLAYVDGLPSIERDFYRQLVVSIWQPPGLNHAQINNRQALVSYSTLGLNPDPKGKSPEVAERRVAEGSDSLLMAARDFLDELEISILMSQEPLPLDVQVSELHMTHLKDSSPVASANGALLAMVRTVLEALSQGFDDAGLNNRLRRIYQKLANGSICSVRRIELEMLHAGRSCLPVTTCFGRFVHMVRRSCDKLYEQHDVGPSRRNVYHGHCISLIEHLIPGCDDSGGKAADAFPLNDIDAFFNDLTSEKGDTTVACINMQPPGIQMLEYDANQTELPTPTATSSGSRSPSGTQAGSPPAGQTQQPAPVEPTEQQQAGQKVEANSCCEICGYRPKGDPQWFKGSMAKHKKLQHSTEPPKIYKCPYPGCTSQYKNRPDNLRQHQIEKNHFVQGEEITPRRPSKRKKVADGE</sequence>
<dbReference type="GeneID" id="87880747"/>
<evidence type="ECO:0000313" key="3">
    <source>
        <dbReference type="Proteomes" id="UP001273166"/>
    </source>
</evidence>
<dbReference type="AlphaFoldDB" id="A0AAJ0GUY4"/>
<organism evidence="2 3">
    <name type="scientific">Chaetomium strumarium</name>
    <dbReference type="NCBI Taxonomy" id="1170767"/>
    <lineage>
        <taxon>Eukaryota</taxon>
        <taxon>Fungi</taxon>
        <taxon>Dikarya</taxon>
        <taxon>Ascomycota</taxon>
        <taxon>Pezizomycotina</taxon>
        <taxon>Sordariomycetes</taxon>
        <taxon>Sordariomycetidae</taxon>
        <taxon>Sordariales</taxon>
        <taxon>Chaetomiaceae</taxon>
        <taxon>Chaetomium</taxon>
    </lineage>
</organism>
<feature type="region of interest" description="Disordered" evidence="1">
    <location>
        <begin position="316"/>
        <end position="367"/>
    </location>
</feature>
<gene>
    <name evidence="2" type="ORF">B0T15DRAFT_144488</name>
</gene>